<keyword evidence="2" id="KW-1134">Transmembrane beta strand</keyword>
<dbReference type="GO" id="GO:0015288">
    <property type="term" value="F:porin activity"/>
    <property type="evidence" value="ECO:0007669"/>
    <property type="project" value="TreeGrafter"/>
</dbReference>
<dbReference type="EMBL" id="DVHI01000062">
    <property type="protein sequence ID" value="HIR62858.1"/>
    <property type="molecule type" value="Genomic_DNA"/>
</dbReference>
<dbReference type="PANTHER" id="PTHR30026:SF20">
    <property type="entry name" value="OUTER MEMBRANE PROTEIN TOLC"/>
    <property type="match status" value="1"/>
</dbReference>
<reference evidence="7" key="2">
    <citation type="journal article" date="2021" name="PeerJ">
        <title>Extensive microbial diversity within the chicken gut microbiome revealed by metagenomics and culture.</title>
        <authorList>
            <person name="Gilroy R."/>
            <person name="Ravi A."/>
            <person name="Getino M."/>
            <person name="Pursley I."/>
            <person name="Horton D.L."/>
            <person name="Alikhan N.F."/>
            <person name="Baker D."/>
            <person name="Gharbi K."/>
            <person name="Hall N."/>
            <person name="Watson M."/>
            <person name="Adriaenssens E.M."/>
            <person name="Foster-Nyarko E."/>
            <person name="Jarju S."/>
            <person name="Secka A."/>
            <person name="Antonio M."/>
            <person name="Oren A."/>
            <person name="Chaudhuri R.R."/>
            <person name="La Ragione R."/>
            <person name="Hildebrand F."/>
            <person name="Pallen M.J."/>
        </authorList>
    </citation>
    <scope>NUCLEOTIDE SEQUENCE</scope>
    <source>
        <strain evidence="7">ChiHjej13B12-12457</strain>
    </source>
</reference>
<keyword evidence="6" id="KW-0732">Signal</keyword>
<feature type="signal peptide" evidence="6">
    <location>
        <begin position="1"/>
        <end position="26"/>
    </location>
</feature>
<keyword evidence="3" id="KW-0812">Transmembrane</keyword>
<evidence type="ECO:0000313" key="7">
    <source>
        <dbReference type="EMBL" id="HIR62858.1"/>
    </source>
</evidence>
<dbReference type="Proteomes" id="UP000886744">
    <property type="component" value="Unassembled WGS sequence"/>
</dbReference>
<dbReference type="GO" id="GO:0009279">
    <property type="term" value="C:cell outer membrane"/>
    <property type="evidence" value="ECO:0007669"/>
    <property type="project" value="UniProtKB-SubCell"/>
</dbReference>
<keyword evidence="4" id="KW-0472">Membrane</keyword>
<evidence type="ECO:0000256" key="1">
    <source>
        <dbReference type="ARBA" id="ARBA00004442"/>
    </source>
</evidence>
<evidence type="ECO:0000256" key="6">
    <source>
        <dbReference type="SAM" id="SignalP"/>
    </source>
</evidence>
<dbReference type="AlphaFoldDB" id="A0A9D1J6R8"/>
<evidence type="ECO:0000313" key="8">
    <source>
        <dbReference type="Proteomes" id="UP000886744"/>
    </source>
</evidence>
<dbReference type="InterPro" id="IPR051906">
    <property type="entry name" value="TolC-like"/>
</dbReference>
<evidence type="ECO:0000256" key="2">
    <source>
        <dbReference type="ARBA" id="ARBA00022452"/>
    </source>
</evidence>
<dbReference type="Gene3D" id="1.20.1600.10">
    <property type="entry name" value="Outer membrane efflux proteins (OEP)"/>
    <property type="match status" value="1"/>
</dbReference>
<accession>A0A9D1J6R8</accession>
<protein>
    <submittedName>
        <fullName evidence="7">TolC family protein</fullName>
    </submittedName>
</protein>
<comment type="subcellular location">
    <subcellularLocation>
        <location evidence="1">Cell outer membrane</location>
    </subcellularLocation>
</comment>
<gene>
    <name evidence="7" type="ORF">IAC94_04985</name>
</gene>
<organism evidence="7 8">
    <name type="scientific">Candidatus Coprenecus avistercoris</name>
    <dbReference type="NCBI Taxonomy" id="2840730"/>
    <lineage>
        <taxon>Bacteria</taxon>
        <taxon>Pseudomonadati</taxon>
        <taxon>Bacteroidota</taxon>
        <taxon>Bacteroidia</taxon>
        <taxon>Bacteroidales</taxon>
        <taxon>Rikenellaceae</taxon>
        <taxon>Rikenellaceae incertae sedis</taxon>
        <taxon>Candidatus Coprenecus</taxon>
    </lineage>
</organism>
<name>A0A9D1J6R8_9BACT</name>
<dbReference type="PANTHER" id="PTHR30026">
    <property type="entry name" value="OUTER MEMBRANE PROTEIN TOLC"/>
    <property type="match status" value="1"/>
</dbReference>
<proteinExistence type="predicted"/>
<evidence type="ECO:0000256" key="4">
    <source>
        <dbReference type="ARBA" id="ARBA00023136"/>
    </source>
</evidence>
<reference evidence="7" key="1">
    <citation type="submission" date="2020-10" db="EMBL/GenBank/DDBJ databases">
        <authorList>
            <person name="Gilroy R."/>
        </authorList>
    </citation>
    <scope>NUCLEOTIDE SEQUENCE</scope>
    <source>
        <strain evidence="7">ChiHjej13B12-12457</strain>
    </source>
</reference>
<evidence type="ECO:0000256" key="3">
    <source>
        <dbReference type="ARBA" id="ARBA00022692"/>
    </source>
</evidence>
<dbReference type="GO" id="GO:0015562">
    <property type="term" value="F:efflux transmembrane transporter activity"/>
    <property type="evidence" value="ECO:0007669"/>
    <property type="project" value="InterPro"/>
</dbReference>
<evidence type="ECO:0000256" key="5">
    <source>
        <dbReference type="ARBA" id="ARBA00023237"/>
    </source>
</evidence>
<feature type="chain" id="PRO_5039527378" evidence="6">
    <location>
        <begin position="27"/>
        <end position="444"/>
    </location>
</feature>
<dbReference type="SUPFAM" id="SSF56954">
    <property type="entry name" value="Outer membrane efflux proteins (OEP)"/>
    <property type="match status" value="1"/>
</dbReference>
<dbReference type="GO" id="GO:1990281">
    <property type="term" value="C:efflux pump complex"/>
    <property type="evidence" value="ECO:0007669"/>
    <property type="project" value="TreeGrafter"/>
</dbReference>
<keyword evidence="5" id="KW-0998">Cell outer membrane</keyword>
<sequence length="444" mass="50541">MKKIGQYILAAAVAVAAVLPVSGASAMSAEQDAPDVYTIEQCYDLVRQNYPLVKRYELLDLTEEYTLKNAYMNYFPQISLQGSASWQTDVLEFPFDLSPYGIEMPTFSKDQYAAVIELSQVLWDGGMIAANRANIRAKADVDMAQQEINMYSLREKVNELYFGILYLDQQIRQVDIMMEELEREYARIEGCIVNGVASLSDLDLIEVERITQNQSRDRLSSMLDAYLRVLTLMTGVRISDAAQLVMPVPEGSDKEQMLNALIASEIRRPELELYKAQELEIDTQLDYWTAGGLPQFSLFIRGGYGRPGLNMLDDSFQPFAIGGIRLVWNISQLYSLGYGKKIVNYSKEQVNSVRETFLFNTNLQVQEQVAEIRRYFKTVEDDERIVELREKIRESTAAGVENGTKNASDLVSEINKENAARKQLIMHQIEMMKAMYELKTIKNS</sequence>
<comment type="caution">
    <text evidence="7">The sequence shown here is derived from an EMBL/GenBank/DDBJ whole genome shotgun (WGS) entry which is preliminary data.</text>
</comment>